<sequence length="66" mass="7330">MTSSGVDTGLDTLLKIFDDRRERECFQADFFPCGREIALQVFHGGMSSSTGFLLQNGPNCKGRRKS</sequence>
<proteinExistence type="predicted"/>
<gene>
    <name evidence="1" type="ORF">L596_009947</name>
</gene>
<dbReference type="Proteomes" id="UP000298663">
    <property type="component" value="Unassembled WGS sequence"/>
</dbReference>
<dbReference type="EMBL" id="AZBU02000002">
    <property type="protein sequence ID" value="TKR95832.1"/>
    <property type="molecule type" value="Genomic_DNA"/>
</dbReference>
<reference evidence="1 2" key="1">
    <citation type="journal article" date="2015" name="Genome Biol.">
        <title>Comparative genomics of Steinernema reveals deeply conserved gene regulatory networks.</title>
        <authorList>
            <person name="Dillman A.R."/>
            <person name="Macchietto M."/>
            <person name="Porter C.F."/>
            <person name="Rogers A."/>
            <person name="Williams B."/>
            <person name="Antoshechkin I."/>
            <person name="Lee M.M."/>
            <person name="Goodwin Z."/>
            <person name="Lu X."/>
            <person name="Lewis E.E."/>
            <person name="Goodrich-Blair H."/>
            <person name="Stock S.P."/>
            <person name="Adams B.J."/>
            <person name="Sternberg P.W."/>
            <person name="Mortazavi A."/>
        </authorList>
    </citation>
    <scope>NUCLEOTIDE SEQUENCE [LARGE SCALE GENOMIC DNA]</scope>
    <source>
        <strain evidence="1 2">ALL</strain>
    </source>
</reference>
<dbReference type="AlphaFoldDB" id="A0A4U5PGV6"/>
<comment type="caution">
    <text evidence="1">The sequence shown here is derived from an EMBL/GenBank/DDBJ whole genome shotgun (WGS) entry which is preliminary data.</text>
</comment>
<keyword evidence="2" id="KW-1185">Reference proteome</keyword>
<evidence type="ECO:0000313" key="2">
    <source>
        <dbReference type="Proteomes" id="UP000298663"/>
    </source>
</evidence>
<protein>
    <submittedName>
        <fullName evidence="1">Uncharacterized protein</fullName>
    </submittedName>
</protein>
<organism evidence="1 2">
    <name type="scientific">Steinernema carpocapsae</name>
    <name type="common">Entomopathogenic nematode</name>
    <dbReference type="NCBI Taxonomy" id="34508"/>
    <lineage>
        <taxon>Eukaryota</taxon>
        <taxon>Metazoa</taxon>
        <taxon>Ecdysozoa</taxon>
        <taxon>Nematoda</taxon>
        <taxon>Chromadorea</taxon>
        <taxon>Rhabditida</taxon>
        <taxon>Tylenchina</taxon>
        <taxon>Panagrolaimomorpha</taxon>
        <taxon>Strongyloidoidea</taxon>
        <taxon>Steinernematidae</taxon>
        <taxon>Steinernema</taxon>
    </lineage>
</organism>
<name>A0A4U5PGV6_STECR</name>
<evidence type="ECO:0000313" key="1">
    <source>
        <dbReference type="EMBL" id="TKR95832.1"/>
    </source>
</evidence>
<reference evidence="1 2" key="2">
    <citation type="journal article" date="2019" name="G3 (Bethesda)">
        <title>Hybrid Assembly of the Genome of the Entomopathogenic Nematode Steinernema carpocapsae Identifies the X-Chromosome.</title>
        <authorList>
            <person name="Serra L."/>
            <person name="Macchietto M."/>
            <person name="Macias-Munoz A."/>
            <person name="McGill C.J."/>
            <person name="Rodriguez I.M."/>
            <person name="Rodriguez B."/>
            <person name="Murad R."/>
            <person name="Mortazavi A."/>
        </authorList>
    </citation>
    <scope>NUCLEOTIDE SEQUENCE [LARGE SCALE GENOMIC DNA]</scope>
    <source>
        <strain evidence="1 2">ALL</strain>
    </source>
</reference>
<accession>A0A4U5PGV6</accession>